<dbReference type="SUPFAM" id="SSF53098">
    <property type="entry name" value="Ribonuclease H-like"/>
    <property type="match status" value="1"/>
</dbReference>
<name>A0ABS5QLF5_9BACT</name>
<dbReference type="EMBL" id="JAEDAM010000033">
    <property type="protein sequence ID" value="MBS8122027.1"/>
    <property type="molecule type" value="Genomic_DNA"/>
</dbReference>
<dbReference type="InterPro" id="IPR012337">
    <property type="entry name" value="RNaseH-like_sf"/>
</dbReference>
<keyword evidence="3" id="KW-1185">Reference proteome</keyword>
<feature type="domain" description="Tc1-like transposase DDE" evidence="1">
    <location>
        <begin position="1"/>
        <end position="101"/>
    </location>
</feature>
<dbReference type="PANTHER" id="PTHR46564:SF1">
    <property type="entry name" value="TRANSPOSASE"/>
    <property type="match status" value="1"/>
</dbReference>
<organism evidence="2 3">
    <name type="scientific">Candidatus Vampirococcus lugosii</name>
    <dbReference type="NCBI Taxonomy" id="2789015"/>
    <lineage>
        <taxon>Bacteria</taxon>
        <taxon>Candidatus Absconditibacteriota</taxon>
        <taxon>Vampirococcus</taxon>
    </lineage>
</organism>
<proteinExistence type="predicted"/>
<dbReference type="InterPro" id="IPR036397">
    <property type="entry name" value="RNaseH_sf"/>
</dbReference>
<dbReference type="NCBIfam" id="NF033545">
    <property type="entry name" value="transpos_IS630"/>
    <property type="match status" value="1"/>
</dbReference>
<comment type="caution">
    <text evidence="2">The sequence shown here is derived from an EMBL/GenBank/DDBJ whole genome shotgun (WGS) entry which is preliminary data.</text>
</comment>
<dbReference type="InterPro" id="IPR047655">
    <property type="entry name" value="Transpos_IS630-like"/>
</dbReference>
<protein>
    <submittedName>
        <fullName evidence="2">Transposase</fullName>
    </submittedName>
</protein>
<evidence type="ECO:0000259" key="1">
    <source>
        <dbReference type="Pfam" id="PF13358"/>
    </source>
</evidence>
<dbReference type="Proteomes" id="UP000680365">
    <property type="component" value="Unassembled WGS sequence"/>
</dbReference>
<dbReference type="Gene3D" id="3.30.420.10">
    <property type="entry name" value="Ribonuclease H-like superfamily/Ribonuclease H"/>
    <property type="match status" value="1"/>
</dbReference>
<sequence>KRINILGGINALTMKFTSLITERNCNTETVKEVLYKIRNEYRNGKKIVIILDNAKYNHAKEVQILAEKLGIKLCYLPPYSPNLNLIERVWKFLKKVLKNTYTPNFLDFIEKIKAICGEFNLTFKEKLSSLLNNKIQIIR</sequence>
<dbReference type="InterPro" id="IPR038717">
    <property type="entry name" value="Tc1-like_DDE_dom"/>
</dbReference>
<evidence type="ECO:0000313" key="3">
    <source>
        <dbReference type="Proteomes" id="UP000680365"/>
    </source>
</evidence>
<feature type="non-terminal residue" evidence="2">
    <location>
        <position position="1"/>
    </location>
</feature>
<dbReference type="PANTHER" id="PTHR46564">
    <property type="entry name" value="TRANSPOSASE"/>
    <property type="match status" value="1"/>
</dbReference>
<gene>
    <name evidence="2" type="ORF">VAMP_70n1</name>
</gene>
<accession>A0ABS5QLF5</accession>
<reference evidence="2 3" key="1">
    <citation type="journal article" date="2021" name="Nat. Commun.">
        <title>Reductive evolution and unique predatory mode in the CPR bacterium Vampirococcus lugosii.</title>
        <authorList>
            <person name="Moreira D."/>
            <person name="Zivanovic Y."/>
            <person name="Lopez-Archilla A.I."/>
            <person name="Iniesto M."/>
            <person name="Lopez-Garcia P."/>
        </authorList>
    </citation>
    <scope>NUCLEOTIDE SEQUENCE [LARGE SCALE GENOMIC DNA]</scope>
    <source>
        <strain evidence="2">Chiprana</strain>
    </source>
</reference>
<evidence type="ECO:0000313" key="2">
    <source>
        <dbReference type="EMBL" id="MBS8122027.1"/>
    </source>
</evidence>
<dbReference type="Pfam" id="PF13358">
    <property type="entry name" value="DDE_3"/>
    <property type="match status" value="1"/>
</dbReference>